<evidence type="ECO:0000313" key="2">
    <source>
        <dbReference type="EMBL" id="QOW47263.1"/>
    </source>
</evidence>
<name>A0A7S6VYL1_9GAMM</name>
<evidence type="ECO:0000313" key="3">
    <source>
        <dbReference type="Proteomes" id="UP000593966"/>
    </source>
</evidence>
<keyword evidence="3" id="KW-1185">Reference proteome</keyword>
<keyword evidence="1" id="KW-1133">Transmembrane helix</keyword>
<keyword evidence="1" id="KW-0472">Membrane</keyword>
<dbReference type="RefSeq" id="WP_164836591.1">
    <property type="nucleotide sequence ID" value="NZ_CP048659.1"/>
</dbReference>
<reference evidence="2 3" key="1">
    <citation type="submission" date="2020-02" db="EMBL/GenBank/DDBJ databases">
        <title>Tigecycline-resistant Acinetobacter species from pigs and migratory birds.</title>
        <authorList>
            <person name="Chen C."/>
            <person name="Sun J."/>
            <person name="Liao X.-P."/>
            <person name="Liu Y.-H."/>
        </authorList>
    </citation>
    <scope>NUCLEOTIDE SEQUENCE [LARGE SCALE GENOMIC DNA]</scope>
    <source>
        <strain evidence="2 3">YH12207_T</strain>
    </source>
</reference>
<dbReference type="EMBL" id="CP048659">
    <property type="protein sequence ID" value="QOW47263.1"/>
    <property type="molecule type" value="Genomic_DNA"/>
</dbReference>
<keyword evidence="1" id="KW-0812">Transmembrane</keyword>
<protein>
    <submittedName>
        <fullName evidence="2">Uncharacterized protein</fullName>
    </submittedName>
</protein>
<gene>
    <name evidence="2" type="ORF">G0028_16015</name>
</gene>
<proteinExistence type="predicted"/>
<sequence>MNEYAPFYIIAFMFVFSVFIVLKAYEHQLKLKRKQAALKQLLENDDAAIH</sequence>
<dbReference type="Proteomes" id="UP000593966">
    <property type="component" value="Chromosome"/>
</dbReference>
<accession>A0A7S6VYL1</accession>
<organism evidence="2 3">
    <name type="scientific">Acinetobacter piscicola</name>
    <dbReference type="NCBI Taxonomy" id="2006115"/>
    <lineage>
        <taxon>Bacteria</taxon>
        <taxon>Pseudomonadati</taxon>
        <taxon>Pseudomonadota</taxon>
        <taxon>Gammaproteobacteria</taxon>
        <taxon>Moraxellales</taxon>
        <taxon>Moraxellaceae</taxon>
        <taxon>Acinetobacter</taxon>
    </lineage>
</organism>
<dbReference type="AlphaFoldDB" id="A0A7S6VYL1"/>
<feature type="transmembrane region" description="Helical" evidence="1">
    <location>
        <begin position="6"/>
        <end position="25"/>
    </location>
</feature>
<evidence type="ECO:0000256" key="1">
    <source>
        <dbReference type="SAM" id="Phobius"/>
    </source>
</evidence>